<evidence type="ECO:0000313" key="2">
    <source>
        <dbReference type="EMBL" id="MBC5682574.1"/>
    </source>
</evidence>
<dbReference type="Proteomes" id="UP000631576">
    <property type="component" value="Unassembled WGS sequence"/>
</dbReference>
<dbReference type="InterPro" id="IPR036881">
    <property type="entry name" value="Glyco_hydro_3_C_sf"/>
</dbReference>
<keyword evidence="1" id="KW-0378">Hydrolase</keyword>
<evidence type="ECO:0000256" key="1">
    <source>
        <dbReference type="ARBA" id="ARBA00022801"/>
    </source>
</evidence>
<name>A0ABR7G577_9FIRM</name>
<protein>
    <submittedName>
        <fullName evidence="2">Uncharacterized protein</fullName>
    </submittedName>
</protein>
<comment type="caution">
    <text evidence="2">The sequence shown here is derived from an EMBL/GenBank/DDBJ whole genome shotgun (WGS) entry which is preliminary data.</text>
</comment>
<dbReference type="RefSeq" id="WP_186864526.1">
    <property type="nucleotide sequence ID" value="NZ_JACOPE010000001.1"/>
</dbReference>
<organism evidence="2 3">
    <name type="scientific">Ruminococcus hominis</name>
    <dbReference type="NCBI Taxonomy" id="2763065"/>
    <lineage>
        <taxon>Bacteria</taxon>
        <taxon>Bacillati</taxon>
        <taxon>Bacillota</taxon>
        <taxon>Clostridia</taxon>
        <taxon>Eubacteriales</taxon>
        <taxon>Oscillospiraceae</taxon>
        <taxon>Ruminococcus</taxon>
    </lineage>
</organism>
<proteinExistence type="predicted"/>
<accession>A0ABR7G577</accession>
<sequence length="54" mass="6159">MKLEQYEKEHIEIMRRLAPECMVLLKSNGDFPLAAPEKVALYGSGARRTILGKR</sequence>
<dbReference type="Gene3D" id="3.40.50.1700">
    <property type="entry name" value="Glycoside hydrolase family 3 C-terminal domain"/>
    <property type="match status" value="1"/>
</dbReference>
<dbReference type="EMBL" id="JACOPE010000001">
    <property type="protein sequence ID" value="MBC5682574.1"/>
    <property type="molecule type" value="Genomic_DNA"/>
</dbReference>
<keyword evidence="3" id="KW-1185">Reference proteome</keyword>
<gene>
    <name evidence="2" type="ORF">H8S40_03095</name>
</gene>
<reference evidence="2 3" key="1">
    <citation type="submission" date="2020-08" db="EMBL/GenBank/DDBJ databases">
        <title>Genome public.</title>
        <authorList>
            <person name="Liu C."/>
            <person name="Sun Q."/>
        </authorList>
    </citation>
    <scope>NUCLEOTIDE SEQUENCE [LARGE SCALE GENOMIC DNA]</scope>
    <source>
        <strain evidence="2 3">NSJ-13</strain>
    </source>
</reference>
<evidence type="ECO:0000313" key="3">
    <source>
        <dbReference type="Proteomes" id="UP000631576"/>
    </source>
</evidence>